<proteinExistence type="predicted"/>
<reference evidence="1 2" key="1">
    <citation type="submission" date="2024-01" db="EMBL/GenBank/DDBJ databases">
        <title>The genomes of 5 underutilized Papilionoideae crops provide insights into root nodulation and disease resistanc.</title>
        <authorList>
            <person name="Jiang F."/>
        </authorList>
    </citation>
    <scope>NUCLEOTIDE SEQUENCE [LARGE SCALE GENOMIC DNA]</scope>
    <source>
        <strain evidence="1">LVBAO_FW01</strain>
        <tissue evidence="1">Leaves</tissue>
    </source>
</reference>
<accession>A0AAN9QA73</accession>
<comment type="caution">
    <text evidence="1">The sequence shown here is derived from an EMBL/GenBank/DDBJ whole genome shotgun (WGS) entry which is preliminary data.</text>
</comment>
<dbReference type="AlphaFoldDB" id="A0AAN9QA73"/>
<dbReference type="EMBL" id="JAYMYQ010000006">
    <property type="protein sequence ID" value="KAK7323613.1"/>
    <property type="molecule type" value="Genomic_DNA"/>
</dbReference>
<evidence type="ECO:0000313" key="2">
    <source>
        <dbReference type="Proteomes" id="UP001367508"/>
    </source>
</evidence>
<gene>
    <name evidence="1" type="ORF">VNO77_27093</name>
</gene>
<name>A0AAN9QA73_CANGL</name>
<evidence type="ECO:0000313" key="1">
    <source>
        <dbReference type="EMBL" id="KAK7323613.1"/>
    </source>
</evidence>
<dbReference type="Proteomes" id="UP001367508">
    <property type="component" value="Unassembled WGS sequence"/>
</dbReference>
<keyword evidence="2" id="KW-1185">Reference proteome</keyword>
<sequence>MWLPLFLYSRVSGIRMVDLEINYLGGTTECKAHSMCTNERVCDHPFTGGPWPIEEPLERSQDGFPEFQFEEVHVEASPIFKPPGTNSLAVIANRALLCPGMAGPDCQIGSKTQGILMRLKTDVYAAIDLSNCSIGMAIYIDLDNCMYTVFKTSIEIYAYTYWSINNRHQLNIVSD</sequence>
<protein>
    <submittedName>
        <fullName evidence="1">Uncharacterized protein</fullName>
    </submittedName>
</protein>
<organism evidence="1 2">
    <name type="scientific">Canavalia gladiata</name>
    <name type="common">Sword bean</name>
    <name type="synonym">Dolichos gladiatus</name>
    <dbReference type="NCBI Taxonomy" id="3824"/>
    <lineage>
        <taxon>Eukaryota</taxon>
        <taxon>Viridiplantae</taxon>
        <taxon>Streptophyta</taxon>
        <taxon>Embryophyta</taxon>
        <taxon>Tracheophyta</taxon>
        <taxon>Spermatophyta</taxon>
        <taxon>Magnoliopsida</taxon>
        <taxon>eudicotyledons</taxon>
        <taxon>Gunneridae</taxon>
        <taxon>Pentapetalae</taxon>
        <taxon>rosids</taxon>
        <taxon>fabids</taxon>
        <taxon>Fabales</taxon>
        <taxon>Fabaceae</taxon>
        <taxon>Papilionoideae</taxon>
        <taxon>50 kb inversion clade</taxon>
        <taxon>NPAAA clade</taxon>
        <taxon>indigoferoid/millettioid clade</taxon>
        <taxon>Phaseoleae</taxon>
        <taxon>Canavalia</taxon>
    </lineage>
</organism>